<evidence type="ECO:0000256" key="2">
    <source>
        <dbReference type="ARBA" id="ARBA00008644"/>
    </source>
</evidence>
<dbReference type="EMBL" id="GL882888">
    <property type="protein sequence ID" value="EGF78775.1"/>
    <property type="molecule type" value="Genomic_DNA"/>
</dbReference>
<sequence length="702" mass="83888">MDRQRTSKVKNKNAAAVQITAEQLLKEAESFREKPAVQPVQKIADKEELDDYRMGKRKGFEDAVRRNRTAVGAWLKYAAWEESQDELERARSVYERSLDFEPRNQTLWLKYAEMEMKHRNINRARNVLDRVVAILPRVDLFWYKYTYMEELLDNVAGARQIFERWMEWEPSEEAWMAFVKFEKRYHEVDRARRIFQRFVQLMPQPKNWIKWAKFEEIGGNVDMAREIYEQCMSTLGDAFIDQNMYISFAKFETRLKEIERARMIFKFALDKLPEGQKENLYNAYTQFEKQYGGKDGIEHVVMSKRRIKYEEELAETPHNYDVWFDYIRLEESTDRHEKIREVYERAIAQVPPAAEKRYWRRYIYLWLFYAVWEETVANDVERARQVYINCIKLIPHKQFTFSKVWVMYSHFLIRLLDLTQARKVLGQAIGMCPKERLFKSYIELELSLRDFDRVRILYQKYLEWNPVNCYGWIKFAELESMLGDEDRARAIFEAAIAQPALDMPEILWKSYIDFEIKETEWKNARELYHRLLQLTDHVKVHISFANFEMSALDNGDTQAAIAQSRSRFALSNTHLRKTSTKEERVLLLEAWRDFERLHGTPETLKSVVAKLPRPVKKRRRVEDEHGAPAGWDEYYDYIFPDDEDEKPNFKLLALAHQWKMKMAAMGDDNDDTESDDEDDVQDKNGDVSEPDTSDHENNSNHK</sequence>
<dbReference type="OMA" id="HIKVWIS"/>
<evidence type="ECO:0000256" key="1">
    <source>
        <dbReference type="ARBA" id="ARBA00004123"/>
    </source>
</evidence>
<accession>F4P8B1</accession>
<evidence type="ECO:0000313" key="14">
    <source>
        <dbReference type="Proteomes" id="UP000007241"/>
    </source>
</evidence>
<dbReference type="PANTHER" id="PTHR11246:SF3">
    <property type="entry name" value="CROOKED NECK-LIKE PROTEIN 1"/>
    <property type="match status" value="1"/>
</dbReference>
<dbReference type="FunFam" id="1.25.40.10:FF:000796">
    <property type="entry name" value="Crooked neck pre-mRNA splicing factor 1"/>
    <property type="match status" value="1"/>
</dbReference>
<keyword evidence="10" id="KW-0802">TPR repeat</keyword>
<evidence type="ECO:0000256" key="8">
    <source>
        <dbReference type="ARBA" id="ARBA00023242"/>
    </source>
</evidence>
<feature type="region of interest" description="Disordered" evidence="11">
    <location>
        <begin position="665"/>
        <end position="702"/>
    </location>
</feature>
<evidence type="ECO:0000256" key="10">
    <source>
        <dbReference type="PROSITE-ProRule" id="PRU00339"/>
    </source>
</evidence>
<dbReference type="GO" id="GO:0000974">
    <property type="term" value="C:Prp19 complex"/>
    <property type="evidence" value="ECO:0000318"/>
    <property type="project" value="GO_Central"/>
</dbReference>
<feature type="compositionally biased region" description="Acidic residues" evidence="11">
    <location>
        <begin position="667"/>
        <end position="680"/>
    </location>
</feature>
<keyword evidence="4" id="KW-0507">mRNA processing</keyword>
<dbReference type="Gene3D" id="1.25.40.10">
    <property type="entry name" value="Tetratricopeptide repeat domain"/>
    <property type="match status" value="3"/>
</dbReference>
<feature type="domain" description="Pre-mRNA-splicing factor Syf1-like N-terminal HAT-repeats" evidence="12">
    <location>
        <begin position="307"/>
        <end position="466"/>
    </location>
</feature>
<dbReference type="GO" id="GO:0000398">
    <property type="term" value="P:mRNA splicing, via spliceosome"/>
    <property type="evidence" value="ECO:0000318"/>
    <property type="project" value="GO_Central"/>
</dbReference>
<reference evidence="13 14" key="1">
    <citation type="submission" date="2009-12" db="EMBL/GenBank/DDBJ databases">
        <title>The draft genome of Batrachochytrium dendrobatidis.</title>
        <authorList>
            <consortium name="US DOE Joint Genome Institute (JGI-PGF)"/>
            <person name="Kuo A."/>
            <person name="Salamov A."/>
            <person name="Schmutz J."/>
            <person name="Lucas S."/>
            <person name="Pitluck S."/>
            <person name="Rosenblum E."/>
            <person name="Stajich J."/>
            <person name="Eisen M."/>
            <person name="Grigoriev I.V."/>
        </authorList>
    </citation>
    <scope>NUCLEOTIDE SEQUENCE [LARGE SCALE GENOMIC DNA]</scope>
    <source>
        <strain evidence="14">JAM81 / FGSC 10211</strain>
    </source>
</reference>
<dbReference type="InterPro" id="IPR045075">
    <property type="entry name" value="Syf1-like"/>
</dbReference>
<gene>
    <name evidence="13" type="ORF">BATDEDRAFT_90519</name>
</gene>
<dbReference type="InterPro" id="IPR011990">
    <property type="entry name" value="TPR-like_helical_dom_sf"/>
</dbReference>
<dbReference type="STRING" id="684364.F4P8B1"/>
<dbReference type="GO" id="GO:0000245">
    <property type="term" value="P:spliceosomal complex assembly"/>
    <property type="evidence" value="ECO:0000318"/>
    <property type="project" value="GO_Central"/>
</dbReference>
<dbReference type="FunFam" id="1.25.40.10:FF:001133">
    <property type="entry name" value="Crooked neck protein, putative"/>
    <property type="match status" value="1"/>
</dbReference>
<keyword evidence="7" id="KW-0508">mRNA splicing</keyword>
<feature type="compositionally biased region" description="Basic and acidic residues" evidence="11">
    <location>
        <begin position="681"/>
        <end position="702"/>
    </location>
</feature>
<keyword evidence="5" id="KW-0747">Spliceosome</keyword>
<dbReference type="PROSITE" id="PS50005">
    <property type="entry name" value="TPR"/>
    <property type="match status" value="1"/>
</dbReference>
<comment type="subunit">
    <text evidence="3">Associated with the spliceosome.</text>
</comment>
<dbReference type="FunCoup" id="F4P8B1">
    <property type="interactions" value="751"/>
</dbReference>
<dbReference type="InterPro" id="IPR055433">
    <property type="entry name" value="HAT_Syf1-like_N"/>
</dbReference>
<evidence type="ECO:0000256" key="9">
    <source>
        <dbReference type="ARBA" id="ARBA00037040"/>
    </source>
</evidence>
<dbReference type="Pfam" id="PF23233">
    <property type="entry name" value="HAT_Syf1_CNRKL1_N"/>
    <property type="match status" value="2"/>
</dbReference>
<evidence type="ECO:0000256" key="11">
    <source>
        <dbReference type="SAM" id="MobiDB-lite"/>
    </source>
</evidence>
<comment type="function">
    <text evidence="9">Involved in pre-mRNA splicing and cell cycle progression. Required for the spliceosome assembly and initiation of the DNA replication.</text>
</comment>
<dbReference type="InterPro" id="IPR003107">
    <property type="entry name" value="HAT"/>
</dbReference>
<dbReference type="GO" id="GO:0071007">
    <property type="term" value="C:U2-type catalytic step 2 spliceosome"/>
    <property type="evidence" value="ECO:0000318"/>
    <property type="project" value="GO_Central"/>
</dbReference>
<evidence type="ECO:0000256" key="5">
    <source>
        <dbReference type="ARBA" id="ARBA00022728"/>
    </source>
</evidence>
<dbReference type="RefSeq" id="XP_006680968.1">
    <property type="nucleotide sequence ID" value="XM_006680905.1"/>
</dbReference>
<feature type="repeat" description="TPR" evidence="10">
    <location>
        <begin position="71"/>
        <end position="104"/>
    </location>
</feature>
<evidence type="ECO:0000256" key="7">
    <source>
        <dbReference type="ARBA" id="ARBA00023187"/>
    </source>
</evidence>
<dbReference type="InParanoid" id="F4P8B1"/>
<name>F4P8B1_BATDJ</name>
<dbReference type="InterPro" id="IPR019734">
    <property type="entry name" value="TPR_rpt"/>
</dbReference>
<dbReference type="SUPFAM" id="SSF48452">
    <property type="entry name" value="TPR-like"/>
    <property type="match status" value="2"/>
</dbReference>
<comment type="subcellular location">
    <subcellularLocation>
        <location evidence="1">Nucleus</location>
    </subcellularLocation>
</comment>
<organism evidence="13 14">
    <name type="scientific">Batrachochytrium dendrobatidis (strain JAM81 / FGSC 10211)</name>
    <name type="common">Frog chytrid fungus</name>
    <dbReference type="NCBI Taxonomy" id="684364"/>
    <lineage>
        <taxon>Eukaryota</taxon>
        <taxon>Fungi</taxon>
        <taxon>Fungi incertae sedis</taxon>
        <taxon>Chytridiomycota</taxon>
        <taxon>Chytridiomycota incertae sedis</taxon>
        <taxon>Chytridiomycetes</taxon>
        <taxon>Rhizophydiales</taxon>
        <taxon>Rhizophydiales incertae sedis</taxon>
        <taxon>Batrachochytrium</taxon>
    </lineage>
</organism>
<keyword evidence="6" id="KW-0677">Repeat</keyword>
<dbReference type="GO" id="GO:0071014">
    <property type="term" value="C:post-mRNA release spliceosomal complex"/>
    <property type="evidence" value="ECO:0000318"/>
    <property type="project" value="GO_Central"/>
</dbReference>
<feature type="domain" description="Pre-mRNA-splicing factor Syf1-like N-terminal HAT-repeats" evidence="12">
    <location>
        <begin position="59"/>
        <end position="204"/>
    </location>
</feature>
<dbReference type="AlphaFoldDB" id="F4P8B1"/>
<evidence type="ECO:0000256" key="3">
    <source>
        <dbReference type="ARBA" id="ARBA00011524"/>
    </source>
</evidence>
<dbReference type="SMART" id="SM00386">
    <property type="entry name" value="HAT"/>
    <property type="match status" value="14"/>
</dbReference>
<comment type="similarity">
    <text evidence="2">Belongs to the crooked-neck family.</text>
</comment>
<dbReference type="FunFam" id="1.25.40.10:FF:000306">
    <property type="entry name" value="Cell cycle control protein cwf4"/>
    <property type="match status" value="1"/>
</dbReference>
<keyword evidence="8" id="KW-0539">Nucleus</keyword>
<keyword evidence="14" id="KW-1185">Reference proteome</keyword>
<proteinExistence type="inferred from homology"/>
<protein>
    <recommendedName>
        <fullName evidence="12">Pre-mRNA-splicing factor Syf1-like N-terminal HAT-repeats domain-containing protein</fullName>
    </recommendedName>
</protein>
<dbReference type="Proteomes" id="UP000007241">
    <property type="component" value="Unassembled WGS sequence"/>
</dbReference>
<dbReference type="GeneID" id="18243907"/>
<evidence type="ECO:0000256" key="4">
    <source>
        <dbReference type="ARBA" id="ARBA00022664"/>
    </source>
</evidence>
<dbReference type="PANTHER" id="PTHR11246">
    <property type="entry name" value="PRE-MRNA SPLICING FACTOR"/>
    <property type="match status" value="1"/>
</dbReference>
<evidence type="ECO:0000313" key="13">
    <source>
        <dbReference type="EMBL" id="EGF78775.1"/>
    </source>
</evidence>
<evidence type="ECO:0000259" key="12">
    <source>
        <dbReference type="Pfam" id="PF23233"/>
    </source>
</evidence>
<dbReference type="HOGENOM" id="CLU_011554_1_0_1"/>
<evidence type="ECO:0000256" key="6">
    <source>
        <dbReference type="ARBA" id="ARBA00022737"/>
    </source>
</evidence>
<dbReference type="OrthoDB" id="541719at2759"/>